<dbReference type="PANTHER" id="PTHR33356">
    <property type="entry name" value="TIP41-LIKE PROTEIN"/>
    <property type="match status" value="1"/>
</dbReference>
<organism evidence="2 3">
    <name type="scientific">Lupinus luteus</name>
    <name type="common">European yellow lupine</name>
    <dbReference type="NCBI Taxonomy" id="3873"/>
    <lineage>
        <taxon>Eukaryota</taxon>
        <taxon>Viridiplantae</taxon>
        <taxon>Streptophyta</taxon>
        <taxon>Embryophyta</taxon>
        <taxon>Tracheophyta</taxon>
        <taxon>Spermatophyta</taxon>
        <taxon>Magnoliopsida</taxon>
        <taxon>eudicotyledons</taxon>
        <taxon>Gunneridae</taxon>
        <taxon>Pentapetalae</taxon>
        <taxon>rosids</taxon>
        <taxon>fabids</taxon>
        <taxon>Fabales</taxon>
        <taxon>Fabaceae</taxon>
        <taxon>Papilionoideae</taxon>
        <taxon>50 kb inversion clade</taxon>
        <taxon>genistoids sensu lato</taxon>
        <taxon>core genistoids</taxon>
        <taxon>Genisteae</taxon>
        <taxon>Lupinus</taxon>
    </lineage>
</organism>
<feature type="region of interest" description="Disordered" evidence="1">
    <location>
        <begin position="15"/>
        <end position="44"/>
    </location>
</feature>
<gene>
    <name evidence="2" type="ORF">LLUT_LOCUS5522</name>
</gene>
<keyword evidence="3" id="KW-1185">Reference proteome</keyword>
<accession>A0AAV1W5L2</accession>
<dbReference type="PANTHER" id="PTHR33356:SF5">
    <property type="entry name" value="TIP41-LIKE PROTEIN"/>
    <property type="match status" value="1"/>
</dbReference>
<dbReference type="AlphaFoldDB" id="A0AAV1W5L2"/>
<evidence type="ECO:0000313" key="3">
    <source>
        <dbReference type="Proteomes" id="UP001497480"/>
    </source>
</evidence>
<name>A0AAV1W5L2_LUPLU</name>
<reference evidence="2 3" key="1">
    <citation type="submission" date="2024-03" db="EMBL/GenBank/DDBJ databases">
        <authorList>
            <person name="Martinez-Hernandez J."/>
        </authorList>
    </citation>
    <scope>NUCLEOTIDE SEQUENCE [LARGE SCALE GENOMIC DNA]</scope>
</reference>
<sequence length="405" mass="45386">MAMFENLDDGEFWLPPQFLSDDENNNNNNNNNNNFESKNKKHNPNNVVVDEAMFRSEFPFGFFGFPSSNLSSPLGGSSETESDEEEHNQIAEFNRFMTRSNLEHDFNNTIKPMGKLVSGSPQSTLCAYGIGCGGGRNGSSQGSPKSVCNLSSARATWDLLHAAAGKVERMRLNQEETYPFHNGPFAPQIKTSSDVSAFYTQQSLSHQQLQIAQFEMLRQQQMSKHQSNGSSSVWGVYQQQRQSKNNQMVLPNRGGRNNNNNNNNRTLGLSASAWPSLQHAKQMQNQHHQPQFGSGNGMRAVFLGGGRRECAGTGVFLPRTAESRNKPACSTALVPDRVVQALNRKMEDMVGVQHQHLHRFNAPSNMEKAAFPRLGRNYGSFEQKSKLMPQPAMNHEIRLPQEWTY</sequence>
<feature type="compositionally biased region" description="Low complexity" evidence="1">
    <location>
        <begin position="25"/>
        <end position="34"/>
    </location>
</feature>
<proteinExistence type="predicted"/>
<evidence type="ECO:0000313" key="2">
    <source>
        <dbReference type="EMBL" id="CAL0304462.1"/>
    </source>
</evidence>
<comment type="caution">
    <text evidence="2">The sequence shown here is derived from an EMBL/GenBank/DDBJ whole genome shotgun (WGS) entry which is preliminary data.</text>
</comment>
<feature type="region of interest" description="Disordered" evidence="1">
    <location>
        <begin position="246"/>
        <end position="265"/>
    </location>
</feature>
<evidence type="ECO:0000256" key="1">
    <source>
        <dbReference type="SAM" id="MobiDB-lite"/>
    </source>
</evidence>
<dbReference type="EMBL" id="CAXHTB010000004">
    <property type="protein sequence ID" value="CAL0304462.1"/>
    <property type="molecule type" value="Genomic_DNA"/>
</dbReference>
<protein>
    <submittedName>
        <fullName evidence="2">Uncharacterized protein</fullName>
    </submittedName>
</protein>
<feature type="compositionally biased region" description="Low complexity" evidence="1">
    <location>
        <begin position="252"/>
        <end position="265"/>
    </location>
</feature>
<dbReference type="Proteomes" id="UP001497480">
    <property type="component" value="Unassembled WGS sequence"/>
</dbReference>